<dbReference type="CDD" id="cd01949">
    <property type="entry name" value="GGDEF"/>
    <property type="match status" value="1"/>
</dbReference>
<dbReference type="EMBL" id="BAFK01000004">
    <property type="protein sequence ID" value="GAB58069.1"/>
    <property type="molecule type" value="Genomic_DNA"/>
</dbReference>
<feature type="transmembrane region" description="Helical" evidence="3">
    <location>
        <begin position="187"/>
        <end position="213"/>
    </location>
</feature>
<evidence type="ECO:0000256" key="1">
    <source>
        <dbReference type="ARBA" id="ARBA00012282"/>
    </source>
</evidence>
<sequence>MSLLAFTTNSTDLSQAYQGQHTGTLVLLSLLIAILAAYTSFSHRHLMQQAVSSLSYRLWLSSGSVAMGLGVWAMHFTGMMSLQLPVEVSYQLSLTLLSVLPAIAAAFVTLKVVAAGVQRPLAIVRGGVLMGAGIGCMHYIGMAAMVMQAERLYQPLLFVLSVVVAVLLATLALSVRPLLNRWLANQLLLEFISSVVMGMAIASMHYVAMHATVFLPAEQVYGLGGRVMSKQTLGTLAVVVAVTILLLATITVLMRRRVLDAEQSRYQAMLQTQQLALRLQGIASRVPGLVYEFRLANDGHFSFPYASEAIRDIYGISPEQAKQDALPALKAIHPDDRDAMLQSVYRSAEQLSLWYHEYRVQDSSGRVRWMLGNAQPQRDPGGVSWSGFITDVTARKATEQQIQQLAYFDSLTGLFNRGKIQQQLQQLCDEATEHSAVAVILLDIDQFKRLNDTQGHQAGDQLLIQMAKRLRVAAPANAYCGRLSSDEFVMLLPGALSGELEPKAEQQCSALRQLMQQPFDIQQHQYHCTVSIGYCLAQPGASSDELLKQAAIALSHAKALGSNSQVCFNPAMTAEIQQRYQLELALAAALAAGQFELHYQPQLTDSGKVVGVEALLRWQHPELGYVSPARFIALAEETGQIDSIGHWVLQQACAQLQRWQSEPKLRELIMSVNISARQFYQPEFIAQVQQCLSQYQFKPEQLMLELTESLILADLDDAVSRMQQIKQLGVRFSMDDFGTGYSSLSYLSRLPFDEVKIDQYFVRSASSGKPRDWVIVEAIIGIANTFGMKLIAEGVETQAQYELLRQSGCYCYQGYLFAKPAAAAETARWIDEHSPLS</sequence>
<feature type="domain" description="MHYT" evidence="8">
    <location>
        <begin position="21"/>
        <end position="215"/>
    </location>
</feature>
<dbReference type="STRING" id="562729.RNAN_1040"/>
<dbReference type="CDD" id="cd01948">
    <property type="entry name" value="EAL"/>
    <property type="match status" value="1"/>
</dbReference>
<evidence type="ECO:0000259" key="7">
    <source>
        <dbReference type="PROSITE" id="PS50887"/>
    </source>
</evidence>
<dbReference type="Gene3D" id="3.30.450.20">
    <property type="entry name" value="PAS domain"/>
    <property type="match status" value="1"/>
</dbReference>
<dbReference type="InterPro" id="IPR035919">
    <property type="entry name" value="EAL_sf"/>
</dbReference>
<dbReference type="EC" id="3.1.4.52" evidence="1"/>
<keyword evidence="3" id="KW-0812">Transmembrane</keyword>
<keyword evidence="10" id="KW-1185">Reference proteome</keyword>
<feature type="transmembrane region" description="Helical" evidence="3">
    <location>
        <begin position="152"/>
        <end position="175"/>
    </location>
</feature>
<dbReference type="InterPro" id="IPR000700">
    <property type="entry name" value="PAS-assoc_C"/>
</dbReference>
<dbReference type="Pfam" id="PF08447">
    <property type="entry name" value="PAS_3"/>
    <property type="match status" value="1"/>
</dbReference>
<dbReference type="Gene3D" id="3.20.20.450">
    <property type="entry name" value="EAL domain"/>
    <property type="match status" value="1"/>
</dbReference>
<dbReference type="SMART" id="SM00052">
    <property type="entry name" value="EAL"/>
    <property type="match status" value="1"/>
</dbReference>
<dbReference type="Pfam" id="PF00563">
    <property type="entry name" value="EAL"/>
    <property type="match status" value="1"/>
</dbReference>
<accession>I1DVJ1</accession>
<feature type="transmembrane region" description="Helical" evidence="3">
    <location>
        <begin position="233"/>
        <end position="254"/>
    </location>
</feature>
<dbReference type="PROSITE" id="PS50924">
    <property type="entry name" value="MHYT"/>
    <property type="match status" value="1"/>
</dbReference>
<dbReference type="SUPFAM" id="SSF55073">
    <property type="entry name" value="Nucleotide cyclase"/>
    <property type="match status" value="1"/>
</dbReference>
<evidence type="ECO:0000259" key="6">
    <source>
        <dbReference type="PROSITE" id="PS50883"/>
    </source>
</evidence>
<dbReference type="SUPFAM" id="SSF141868">
    <property type="entry name" value="EAL domain-like"/>
    <property type="match status" value="1"/>
</dbReference>
<dbReference type="AlphaFoldDB" id="I1DVJ1"/>
<dbReference type="PROSITE" id="PS50112">
    <property type="entry name" value="PAS"/>
    <property type="match status" value="1"/>
</dbReference>
<dbReference type="Gene3D" id="3.30.70.270">
    <property type="match status" value="1"/>
</dbReference>
<gene>
    <name evidence="9" type="ORF">RNAN_1040</name>
</gene>
<evidence type="ECO:0000256" key="2">
    <source>
        <dbReference type="ARBA" id="ARBA00022636"/>
    </source>
</evidence>
<feature type="transmembrane region" description="Helical" evidence="3">
    <location>
        <begin position="20"/>
        <end position="38"/>
    </location>
</feature>
<comment type="caution">
    <text evidence="9">The sequence shown here is derived from an EMBL/GenBank/DDBJ whole genome shotgun (WGS) entry which is preliminary data.</text>
</comment>
<evidence type="ECO:0000313" key="9">
    <source>
        <dbReference type="EMBL" id="GAB58069.1"/>
    </source>
</evidence>
<organism evidence="9 10">
    <name type="scientific">Rheinheimera nanhaiensis E407-8</name>
    <dbReference type="NCBI Taxonomy" id="562729"/>
    <lineage>
        <taxon>Bacteria</taxon>
        <taxon>Pseudomonadati</taxon>
        <taxon>Pseudomonadota</taxon>
        <taxon>Gammaproteobacteria</taxon>
        <taxon>Chromatiales</taxon>
        <taxon>Chromatiaceae</taxon>
        <taxon>Rheinheimera</taxon>
    </lineage>
</organism>
<dbReference type="Proteomes" id="UP000004374">
    <property type="component" value="Unassembled WGS sequence"/>
</dbReference>
<proteinExistence type="predicted"/>
<feature type="transmembrane region" description="Helical" evidence="3">
    <location>
        <begin position="58"/>
        <end position="76"/>
    </location>
</feature>
<dbReference type="GO" id="GO:0016020">
    <property type="term" value="C:membrane"/>
    <property type="evidence" value="ECO:0007669"/>
    <property type="project" value="UniProtKB-UniRule"/>
</dbReference>
<dbReference type="PROSITE" id="PS50883">
    <property type="entry name" value="EAL"/>
    <property type="match status" value="1"/>
</dbReference>
<evidence type="ECO:0000259" key="4">
    <source>
        <dbReference type="PROSITE" id="PS50112"/>
    </source>
</evidence>
<dbReference type="SUPFAM" id="SSF55785">
    <property type="entry name" value="PYP-like sensor domain (PAS domain)"/>
    <property type="match status" value="1"/>
</dbReference>
<reference evidence="9 10" key="1">
    <citation type="journal article" date="2012" name="J. Bacteriol.">
        <title>Genome Sequence of the Protease-Producing Bacterium Rheinheimera nanhaiensis E407-8T, Isolated from Deep-Sea Sediment of the South China Sea.</title>
        <authorList>
            <person name="Zhang X.-Y."/>
            <person name="Zhang Y.-J."/>
            <person name="Qin Q.-L."/>
            <person name="Xie B.-B."/>
            <person name="Chen X.-L."/>
            <person name="Zhou B.-C."/>
            <person name="Zhang Y.-Z."/>
        </authorList>
    </citation>
    <scope>NUCLEOTIDE SEQUENCE [LARGE SCALE GENOMIC DNA]</scope>
    <source>
        <strain evidence="9 10">E407-8</strain>
    </source>
</reference>
<dbReference type="InterPro" id="IPR052155">
    <property type="entry name" value="Biofilm_reg_signaling"/>
</dbReference>
<dbReference type="PANTHER" id="PTHR44757">
    <property type="entry name" value="DIGUANYLATE CYCLASE DGCP"/>
    <property type="match status" value="1"/>
</dbReference>
<evidence type="ECO:0000313" key="10">
    <source>
        <dbReference type="Proteomes" id="UP000004374"/>
    </source>
</evidence>
<evidence type="ECO:0000256" key="3">
    <source>
        <dbReference type="PROSITE-ProRule" id="PRU00244"/>
    </source>
</evidence>
<keyword evidence="3" id="KW-1133">Transmembrane helix</keyword>
<dbReference type="FunFam" id="3.20.20.450:FF:000001">
    <property type="entry name" value="Cyclic di-GMP phosphodiesterase yahA"/>
    <property type="match status" value="1"/>
</dbReference>
<dbReference type="InterPro" id="IPR000014">
    <property type="entry name" value="PAS"/>
</dbReference>
<dbReference type="NCBIfam" id="TIGR00229">
    <property type="entry name" value="sensory_box"/>
    <property type="match status" value="1"/>
</dbReference>
<evidence type="ECO:0000259" key="5">
    <source>
        <dbReference type="PROSITE" id="PS50113"/>
    </source>
</evidence>
<dbReference type="Pfam" id="PF00990">
    <property type="entry name" value="GGDEF"/>
    <property type="match status" value="1"/>
</dbReference>
<name>I1DVJ1_9GAMM</name>
<keyword evidence="2" id="KW-0973">c-di-GMP</keyword>
<dbReference type="SMART" id="SM00267">
    <property type="entry name" value="GGDEF"/>
    <property type="match status" value="1"/>
</dbReference>
<dbReference type="OrthoDB" id="8553030at2"/>
<dbReference type="InterPro" id="IPR035965">
    <property type="entry name" value="PAS-like_dom_sf"/>
</dbReference>
<dbReference type="InterPro" id="IPR000160">
    <property type="entry name" value="GGDEF_dom"/>
</dbReference>
<dbReference type="NCBIfam" id="TIGR00254">
    <property type="entry name" value="GGDEF"/>
    <property type="match status" value="1"/>
</dbReference>
<dbReference type="InterPro" id="IPR001633">
    <property type="entry name" value="EAL_dom"/>
</dbReference>
<evidence type="ECO:0000259" key="8">
    <source>
        <dbReference type="PROSITE" id="PS50924"/>
    </source>
</evidence>
<dbReference type="InterPro" id="IPR029787">
    <property type="entry name" value="Nucleotide_cyclase"/>
</dbReference>
<dbReference type="Pfam" id="PF03707">
    <property type="entry name" value="MHYT"/>
    <property type="match status" value="3"/>
</dbReference>
<feature type="domain" description="EAL" evidence="6">
    <location>
        <begin position="579"/>
        <end position="834"/>
    </location>
</feature>
<keyword evidence="3" id="KW-0472">Membrane</keyword>
<dbReference type="InterPro" id="IPR043128">
    <property type="entry name" value="Rev_trsase/Diguanyl_cyclase"/>
</dbReference>
<dbReference type="InterPro" id="IPR013655">
    <property type="entry name" value="PAS_fold_3"/>
</dbReference>
<protein>
    <recommendedName>
        <fullName evidence="1">cyclic-guanylate-specific phosphodiesterase</fullName>
        <ecNumber evidence="1">3.1.4.52</ecNumber>
    </recommendedName>
</protein>
<dbReference type="PROSITE" id="PS50887">
    <property type="entry name" value="GGDEF"/>
    <property type="match status" value="1"/>
</dbReference>
<feature type="domain" description="PAC" evidence="5">
    <location>
        <begin position="354"/>
        <end position="404"/>
    </location>
</feature>
<dbReference type="PANTHER" id="PTHR44757:SF2">
    <property type="entry name" value="BIOFILM ARCHITECTURE MAINTENANCE PROTEIN MBAA"/>
    <property type="match status" value="1"/>
</dbReference>
<dbReference type="InterPro" id="IPR005330">
    <property type="entry name" value="MHYT_dom"/>
</dbReference>
<dbReference type="RefSeq" id="WP_008219413.1">
    <property type="nucleotide sequence ID" value="NZ_BAFK01000004.1"/>
</dbReference>
<dbReference type="GO" id="GO:0071111">
    <property type="term" value="F:cyclic-guanylate-specific phosphodiesterase activity"/>
    <property type="evidence" value="ECO:0007669"/>
    <property type="project" value="UniProtKB-EC"/>
</dbReference>
<feature type="transmembrane region" description="Helical" evidence="3">
    <location>
        <begin position="88"/>
        <end position="110"/>
    </location>
</feature>
<feature type="transmembrane region" description="Helical" evidence="3">
    <location>
        <begin position="122"/>
        <end position="140"/>
    </location>
</feature>
<feature type="domain" description="PAS" evidence="4">
    <location>
        <begin position="293"/>
        <end position="351"/>
    </location>
</feature>
<dbReference type="CDD" id="cd00130">
    <property type="entry name" value="PAS"/>
    <property type="match status" value="1"/>
</dbReference>
<feature type="domain" description="GGDEF" evidence="7">
    <location>
        <begin position="435"/>
        <end position="570"/>
    </location>
</feature>
<dbReference type="PROSITE" id="PS50113">
    <property type="entry name" value="PAC"/>
    <property type="match status" value="1"/>
</dbReference>